<dbReference type="InterPro" id="IPR013783">
    <property type="entry name" value="Ig-like_fold"/>
</dbReference>
<sequence length="340" mass="37983">MTPSDLIFSLVLITRLPGCFCGVTTVEDHSVLEGESVVIPCHYEPQYAGYVKYWCHGKMKDFCTSLARSDAPWTPAGQGKVVLFDDPVQQVFTVTMKNLQEADSGWYWCGVEVGGVWSADVTASLHINVFQGLSVVNRMLRGEEGSSITVQCLYSQGLRLTEKRWCRSGDWSSCVLTDSEGRYEDQAVEIRDNLTNAFTVTLKSLAQKDTGWYWCAAGQKQLPVHIFVATPATTVLVAKMTSTPEDTESKFVPTPPSSPPRLISNGAEHHRTLWEYSLMVCGVLFIVLVLVLLPWKIQVQYKVLALFSEACGQTKLEADALLQQIQDNTFLFLFVTFRKL</sequence>
<dbReference type="InterPro" id="IPR036179">
    <property type="entry name" value="Ig-like_dom_sf"/>
</dbReference>
<keyword evidence="8" id="KW-1185">Reference proteome</keyword>
<dbReference type="SUPFAM" id="SSF48726">
    <property type="entry name" value="Immunoglobulin"/>
    <property type="match status" value="2"/>
</dbReference>
<keyword evidence="5" id="KW-0732">Signal</keyword>
<reference evidence="7" key="4">
    <citation type="submission" date="2025-09" db="UniProtKB">
        <authorList>
            <consortium name="Ensembl"/>
        </authorList>
    </citation>
    <scope>IDENTIFICATION</scope>
</reference>
<evidence type="ECO:0000313" key="7">
    <source>
        <dbReference type="Ensembl" id="ENSELUP00000012509.2"/>
    </source>
</evidence>
<dbReference type="GO" id="GO:0004888">
    <property type="term" value="F:transmembrane signaling receptor activity"/>
    <property type="evidence" value="ECO:0007669"/>
    <property type="project" value="TreeGrafter"/>
</dbReference>
<feature type="signal peptide" evidence="5">
    <location>
        <begin position="1"/>
        <end position="21"/>
    </location>
</feature>
<evidence type="ECO:0000256" key="2">
    <source>
        <dbReference type="ARBA" id="ARBA00022692"/>
    </source>
</evidence>
<dbReference type="CDD" id="cd05716">
    <property type="entry name" value="IgV_pIgR_like"/>
    <property type="match status" value="2"/>
</dbReference>
<evidence type="ECO:0000256" key="1">
    <source>
        <dbReference type="ARBA" id="ARBA00004370"/>
    </source>
</evidence>
<dbReference type="Bgee" id="ENSELUG00000012775">
    <property type="expression patterns" value="Expressed in liver and 15 other cell types or tissues"/>
</dbReference>
<dbReference type="SMART" id="SM00409">
    <property type="entry name" value="IG"/>
    <property type="match status" value="2"/>
</dbReference>
<feature type="transmembrane region" description="Helical" evidence="4">
    <location>
        <begin position="273"/>
        <end position="293"/>
    </location>
</feature>
<dbReference type="InterPro" id="IPR003599">
    <property type="entry name" value="Ig_sub"/>
</dbReference>
<dbReference type="PANTHER" id="PTHR11860:SF87">
    <property type="entry name" value="CMRF35-LIKE MOLECULE 8"/>
    <property type="match status" value="1"/>
</dbReference>
<dbReference type="Gene3D" id="2.60.40.10">
    <property type="entry name" value="Immunoglobulins"/>
    <property type="match status" value="2"/>
</dbReference>
<dbReference type="InterPro" id="IPR050671">
    <property type="entry name" value="CD300_family_receptors"/>
</dbReference>
<dbReference type="PROSITE" id="PS50835">
    <property type="entry name" value="IG_LIKE"/>
    <property type="match status" value="2"/>
</dbReference>
<reference evidence="8" key="1">
    <citation type="journal article" date="2014" name="PLoS ONE">
        <title>The genome and linkage map of the northern pike (Esox lucius): conserved synteny revealed between the salmonid sister group and the Neoteleostei.</title>
        <authorList>
            <person name="Rondeau E.B."/>
            <person name="Minkley D.R."/>
            <person name="Leong J.S."/>
            <person name="Messmer A.M."/>
            <person name="Jantzen J.R."/>
            <person name="von Schalburg K.R."/>
            <person name="Lemon C."/>
            <person name="Bird N.H."/>
            <person name="Koop B.F."/>
        </authorList>
    </citation>
    <scope>NUCLEOTIDE SEQUENCE</scope>
</reference>
<dbReference type="InterPro" id="IPR013106">
    <property type="entry name" value="Ig_V-set"/>
</dbReference>
<reference evidence="7" key="2">
    <citation type="submission" date="2020-02" db="EMBL/GenBank/DDBJ databases">
        <title>Esox lucius (northern pike) genome, fEsoLuc1, primary haplotype.</title>
        <authorList>
            <person name="Myers G."/>
            <person name="Karagic N."/>
            <person name="Meyer A."/>
            <person name="Pippel M."/>
            <person name="Reichard M."/>
            <person name="Winkler S."/>
            <person name="Tracey A."/>
            <person name="Sims Y."/>
            <person name="Howe K."/>
            <person name="Rhie A."/>
            <person name="Formenti G."/>
            <person name="Durbin R."/>
            <person name="Fedrigo O."/>
            <person name="Jarvis E.D."/>
        </authorList>
    </citation>
    <scope>NUCLEOTIDE SEQUENCE [LARGE SCALE GENOMIC DNA]</scope>
</reference>
<keyword evidence="4" id="KW-1133">Transmembrane helix</keyword>
<dbReference type="PANTHER" id="PTHR11860">
    <property type="entry name" value="POLYMERIC-IMMUNOGLOBULIN RECEPTOR"/>
    <property type="match status" value="1"/>
</dbReference>
<dbReference type="InterPro" id="IPR007110">
    <property type="entry name" value="Ig-like_dom"/>
</dbReference>
<feature type="domain" description="Ig-like" evidence="6">
    <location>
        <begin position="3"/>
        <end position="122"/>
    </location>
</feature>
<dbReference type="GeneTree" id="ENSGT00950000182977"/>
<evidence type="ECO:0000256" key="3">
    <source>
        <dbReference type="ARBA" id="ARBA00023136"/>
    </source>
</evidence>
<dbReference type="Ensembl" id="ENSELUT00000020820.3">
    <property type="protein sequence ID" value="ENSELUP00000012509.2"/>
    <property type="gene ID" value="ENSELUG00000012775.3"/>
</dbReference>
<evidence type="ECO:0000256" key="4">
    <source>
        <dbReference type="SAM" id="Phobius"/>
    </source>
</evidence>
<accession>A0A3P8Y9L9</accession>
<gene>
    <name evidence="7" type="primary">PIGR</name>
</gene>
<reference evidence="7" key="3">
    <citation type="submission" date="2025-08" db="UniProtKB">
        <authorList>
            <consortium name="Ensembl"/>
        </authorList>
    </citation>
    <scope>IDENTIFICATION</scope>
</reference>
<dbReference type="AlphaFoldDB" id="A0A3P8Y9L9"/>
<dbReference type="Proteomes" id="UP000265140">
    <property type="component" value="Chromosome 3"/>
</dbReference>
<protein>
    <recommendedName>
        <fullName evidence="6">Ig-like domain-containing protein</fullName>
    </recommendedName>
</protein>
<dbReference type="GO" id="GO:0005886">
    <property type="term" value="C:plasma membrane"/>
    <property type="evidence" value="ECO:0007669"/>
    <property type="project" value="TreeGrafter"/>
</dbReference>
<feature type="chain" id="PRO_5028213270" description="Ig-like domain-containing protein" evidence="5">
    <location>
        <begin position="22"/>
        <end position="340"/>
    </location>
</feature>
<keyword evidence="3 4" id="KW-0472">Membrane</keyword>
<evidence type="ECO:0000259" key="6">
    <source>
        <dbReference type="PROSITE" id="PS50835"/>
    </source>
</evidence>
<keyword evidence="2 4" id="KW-0812">Transmembrane</keyword>
<dbReference type="Pfam" id="PF07686">
    <property type="entry name" value="V-set"/>
    <property type="match status" value="2"/>
</dbReference>
<evidence type="ECO:0000256" key="5">
    <source>
        <dbReference type="SAM" id="SignalP"/>
    </source>
</evidence>
<feature type="domain" description="Ig-like" evidence="6">
    <location>
        <begin position="144"/>
        <end position="225"/>
    </location>
</feature>
<evidence type="ECO:0000313" key="8">
    <source>
        <dbReference type="Proteomes" id="UP000265140"/>
    </source>
</evidence>
<proteinExistence type="predicted"/>
<name>A0A3P8Y9L9_ESOLU</name>
<organism evidence="7 8">
    <name type="scientific">Esox lucius</name>
    <name type="common">Northern pike</name>
    <dbReference type="NCBI Taxonomy" id="8010"/>
    <lineage>
        <taxon>Eukaryota</taxon>
        <taxon>Metazoa</taxon>
        <taxon>Chordata</taxon>
        <taxon>Craniata</taxon>
        <taxon>Vertebrata</taxon>
        <taxon>Euteleostomi</taxon>
        <taxon>Actinopterygii</taxon>
        <taxon>Neopterygii</taxon>
        <taxon>Teleostei</taxon>
        <taxon>Protacanthopterygii</taxon>
        <taxon>Esociformes</taxon>
        <taxon>Esocidae</taxon>
        <taxon>Esox</taxon>
    </lineage>
</organism>
<comment type="subcellular location">
    <subcellularLocation>
        <location evidence="1">Membrane</location>
    </subcellularLocation>
</comment>